<keyword evidence="8" id="KW-1185">Reference proteome</keyword>
<dbReference type="GO" id="GO:0016020">
    <property type="term" value="C:membrane"/>
    <property type="evidence" value="ECO:0007669"/>
    <property type="project" value="UniProtKB-SubCell"/>
</dbReference>
<evidence type="ECO:0000256" key="1">
    <source>
        <dbReference type="ARBA" id="ARBA00004141"/>
    </source>
</evidence>
<dbReference type="Pfam" id="PF03151">
    <property type="entry name" value="TPT"/>
    <property type="match status" value="1"/>
</dbReference>
<feature type="domain" description="Sugar phosphate transporter" evidence="6">
    <location>
        <begin position="65"/>
        <end position="359"/>
    </location>
</feature>
<dbReference type="Proteomes" id="UP001230188">
    <property type="component" value="Unassembled WGS sequence"/>
</dbReference>
<dbReference type="AlphaFoldDB" id="A0AAD7U8P7"/>
<evidence type="ECO:0000256" key="5">
    <source>
        <dbReference type="SAM" id="Phobius"/>
    </source>
</evidence>
<dbReference type="InterPro" id="IPR037185">
    <property type="entry name" value="EmrE-like"/>
</dbReference>
<feature type="transmembrane region" description="Helical" evidence="5">
    <location>
        <begin position="95"/>
        <end position="115"/>
    </location>
</feature>
<dbReference type="InterPro" id="IPR050186">
    <property type="entry name" value="TPT_transporter"/>
</dbReference>
<keyword evidence="2 5" id="KW-0812">Transmembrane</keyword>
<dbReference type="SUPFAM" id="SSF103481">
    <property type="entry name" value="Multidrug resistance efflux transporter EmrE"/>
    <property type="match status" value="1"/>
</dbReference>
<sequence>MLLVVVVAVASAVNPLGFQQPALRGVAVRRVSSRRQVAAAAQPVAAAAAATAVVEEKPEKAKVAKLLVFLSLWYAFNGAFNVQNKIILNEFPFPWAVSWVQLASGLLFVLPAWLTKVRTPPSVDAGLLLRFAPIAALHCIGHGLQVSSMGAGSVFFTHVIKATEPLIGMVVVFLFTGTIAPWWVNICLAPIIGGVAFAALKPGLDLSDLWCFASLAAFASTVAFAIAKLLAKQLMSKPMKKAHNLDAANNYGVLTCCSSALLFLPSMLGEGPGALKALSEMDDPSALGRHLFFCGLLYYGYNEMGFRCLDLLSPVSAAVANSLKRVVVLLAAVAFLGETVSSNKILGSSVAMFGVFLYSVAKARASRLRILGEKVPEAVPHRNYNATSPAGTWQP</sequence>
<feature type="transmembrane region" description="Helical" evidence="5">
    <location>
        <begin position="212"/>
        <end position="231"/>
    </location>
</feature>
<evidence type="ECO:0000313" key="7">
    <source>
        <dbReference type="EMBL" id="KAJ8600275.1"/>
    </source>
</evidence>
<keyword evidence="4 5" id="KW-0472">Membrane</keyword>
<name>A0AAD7U8P7_9STRA</name>
<gene>
    <name evidence="7" type="ORF">CTAYLR_000642</name>
</gene>
<feature type="transmembrane region" description="Helical" evidence="5">
    <location>
        <begin position="127"/>
        <end position="144"/>
    </location>
</feature>
<evidence type="ECO:0000313" key="8">
    <source>
        <dbReference type="Proteomes" id="UP001230188"/>
    </source>
</evidence>
<comment type="subcellular location">
    <subcellularLocation>
        <location evidence="1">Membrane</location>
        <topology evidence="1">Multi-pass membrane protein</topology>
    </subcellularLocation>
</comment>
<evidence type="ECO:0000259" key="6">
    <source>
        <dbReference type="Pfam" id="PF03151"/>
    </source>
</evidence>
<dbReference type="InterPro" id="IPR004853">
    <property type="entry name" value="Sugar_P_trans_dom"/>
</dbReference>
<accession>A0AAD7U8P7</accession>
<reference evidence="7" key="1">
    <citation type="submission" date="2023-01" db="EMBL/GenBank/DDBJ databases">
        <title>Metagenome sequencing of chrysophaentin producing Chrysophaeum taylorii.</title>
        <authorList>
            <person name="Davison J."/>
            <person name="Bewley C."/>
        </authorList>
    </citation>
    <scope>NUCLEOTIDE SEQUENCE</scope>
    <source>
        <strain evidence="7">NIES-1699</strain>
    </source>
</reference>
<evidence type="ECO:0000256" key="4">
    <source>
        <dbReference type="ARBA" id="ARBA00023136"/>
    </source>
</evidence>
<protein>
    <recommendedName>
        <fullName evidence="6">Sugar phosphate transporter domain-containing protein</fullName>
    </recommendedName>
</protein>
<dbReference type="PANTHER" id="PTHR11132">
    <property type="entry name" value="SOLUTE CARRIER FAMILY 35"/>
    <property type="match status" value="1"/>
</dbReference>
<proteinExistence type="predicted"/>
<keyword evidence="3 5" id="KW-1133">Transmembrane helix</keyword>
<feature type="transmembrane region" description="Helical" evidence="5">
    <location>
        <begin position="150"/>
        <end position="175"/>
    </location>
</feature>
<evidence type="ECO:0000256" key="2">
    <source>
        <dbReference type="ARBA" id="ARBA00022692"/>
    </source>
</evidence>
<organism evidence="7 8">
    <name type="scientific">Chrysophaeum taylorii</name>
    <dbReference type="NCBI Taxonomy" id="2483200"/>
    <lineage>
        <taxon>Eukaryota</taxon>
        <taxon>Sar</taxon>
        <taxon>Stramenopiles</taxon>
        <taxon>Ochrophyta</taxon>
        <taxon>Pelagophyceae</taxon>
        <taxon>Pelagomonadales</taxon>
        <taxon>Pelagomonadaceae</taxon>
        <taxon>Chrysophaeum</taxon>
    </lineage>
</organism>
<feature type="transmembrane region" description="Helical" evidence="5">
    <location>
        <begin position="182"/>
        <end position="200"/>
    </location>
</feature>
<dbReference type="EMBL" id="JAQMWT010000524">
    <property type="protein sequence ID" value="KAJ8600275.1"/>
    <property type="molecule type" value="Genomic_DNA"/>
</dbReference>
<evidence type="ECO:0000256" key="3">
    <source>
        <dbReference type="ARBA" id="ARBA00022989"/>
    </source>
</evidence>
<comment type="caution">
    <text evidence="7">The sequence shown here is derived from an EMBL/GenBank/DDBJ whole genome shotgun (WGS) entry which is preliminary data.</text>
</comment>